<keyword evidence="2" id="KW-1185">Reference proteome</keyword>
<gene>
    <name evidence="1" type="ORF">MTTB_14850</name>
</gene>
<organism evidence="1 2">
    <name type="scientific">Methanothermobacter tenebrarum</name>
    <dbReference type="NCBI Taxonomy" id="680118"/>
    <lineage>
        <taxon>Archaea</taxon>
        <taxon>Methanobacteriati</taxon>
        <taxon>Methanobacteriota</taxon>
        <taxon>Methanomada group</taxon>
        <taxon>Methanobacteria</taxon>
        <taxon>Methanobacteriales</taxon>
        <taxon>Methanobacteriaceae</taxon>
        <taxon>Methanothermobacter</taxon>
    </lineage>
</organism>
<dbReference type="RefSeq" id="WP_248564405.1">
    <property type="nucleotide sequence ID" value="NZ_AP025698.1"/>
</dbReference>
<protein>
    <recommendedName>
        <fullName evidence="3">DUF1959 domain-containing protein</fullName>
    </recommendedName>
</protein>
<dbReference type="Gene3D" id="1.10.3070.10">
    <property type="entry name" value="EhaM-like"/>
    <property type="match status" value="1"/>
</dbReference>
<dbReference type="EMBL" id="AP025698">
    <property type="protein sequence ID" value="BDH80106.1"/>
    <property type="molecule type" value="Genomic_DNA"/>
</dbReference>
<dbReference type="SUPFAM" id="SSF101332">
    <property type="entry name" value="Hypothetical protein MTH393"/>
    <property type="match status" value="1"/>
</dbReference>
<dbReference type="Proteomes" id="UP000831817">
    <property type="component" value="Chromosome"/>
</dbReference>
<name>A0ABM7YF48_9EURY</name>
<dbReference type="GeneID" id="71966017"/>
<proteinExistence type="predicted"/>
<dbReference type="InterPro" id="IPR012056">
    <property type="entry name" value="NiFe_EhaM"/>
</dbReference>
<evidence type="ECO:0000313" key="2">
    <source>
        <dbReference type="Proteomes" id="UP000831817"/>
    </source>
</evidence>
<evidence type="ECO:0008006" key="3">
    <source>
        <dbReference type="Google" id="ProtNLM"/>
    </source>
</evidence>
<evidence type="ECO:0000313" key="1">
    <source>
        <dbReference type="EMBL" id="BDH80106.1"/>
    </source>
</evidence>
<sequence>MTDETIKKIKLWKLESYAYKDQVLKKLAETLKIPTEKVEELLAKNLDMARIESSHSSMEQAILFRLEKQIELDLGLDYLYHLELLDKEQVKSIKEEIIKELEVSGKLEINPEEYEKLIEEARKKIIKILEGSG</sequence>
<dbReference type="Pfam" id="PF09218">
    <property type="entry name" value="EhaM"/>
    <property type="match status" value="1"/>
</dbReference>
<dbReference type="InterPro" id="IPR036606">
    <property type="entry name" value="EhaM-like_sf"/>
</dbReference>
<accession>A0ABM7YF48</accession>
<reference evidence="1 2" key="1">
    <citation type="submission" date="2022-04" db="EMBL/GenBank/DDBJ databases">
        <title>Complete genome of Methanothermobacter tenebrarum strain RMAS.</title>
        <authorList>
            <person name="Nakamura K."/>
            <person name="Oshima K."/>
            <person name="Hattori M."/>
            <person name="Kamagata Y."/>
            <person name="Takamizawa K."/>
        </authorList>
    </citation>
    <scope>NUCLEOTIDE SEQUENCE [LARGE SCALE GENOMIC DNA]</scope>
    <source>
        <strain evidence="1 2">RMAS</strain>
    </source>
</reference>